<dbReference type="RefSeq" id="WP_131680607.1">
    <property type="nucleotide sequence ID" value="NZ_SHCZ01000009.1"/>
</dbReference>
<dbReference type="AlphaFoldDB" id="A0AAP2JTI3"/>
<gene>
    <name evidence="2" type="ORF">EX242_00095</name>
</gene>
<sequence>MRPSDLLLDFGRPVAYYPGLVKRFGSVNAVIFFIQIFYWQDKTDSELGVYKSSEDITAETGLSYREQLTARKHLVKRGILIETDRRLEHKIYYRIDCVQLDQIMTQPIDNLPNAQSAIGESHNGDLAKQQNERPPQDKFDGGGETNPQFDPTEITTENTTENINPSCPVVSQPDENTNDNSFVARHPDAVVFSAKKRQWGTSDDLLCAQWISKRVTELYENASESDDDINLPKEPNWALWANDVRLMRTIDGRTHRQICRLFDRANKDPFWCKNILSPSTLRKQWDKLVLKFAEIPQGEDCLPTQAHWNSPEAWENTL</sequence>
<reference evidence="2" key="1">
    <citation type="submission" date="2019-02" db="EMBL/GenBank/DDBJ databases">
        <title>Genomic characterization of isolates from hospital effluents in KZN, South Africa.</title>
        <authorList>
            <person name="Ntshobeni N."/>
            <person name="Allam M."/>
            <person name="Ismail A."/>
            <person name="Amoako D."/>
            <person name="Essack S."/>
            <person name="Chenia H."/>
        </authorList>
    </citation>
    <scope>NUCLEOTIDE SEQUENCE</scope>
    <source>
        <strain evidence="2">AFE97_S1</strain>
    </source>
</reference>
<evidence type="ECO:0000313" key="2">
    <source>
        <dbReference type="EMBL" id="MBX6978687.1"/>
    </source>
</evidence>
<dbReference type="EMBL" id="SHDO01000001">
    <property type="protein sequence ID" value="MBX6978687.1"/>
    <property type="molecule type" value="Genomic_DNA"/>
</dbReference>
<dbReference type="Proteomes" id="UP000824410">
    <property type="component" value="Unassembled WGS sequence"/>
</dbReference>
<evidence type="ECO:0000313" key="3">
    <source>
        <dbReference type="Proteomes" id="UP000824410"/>
    </source>
</evidence>
<protein>
    <submittedName>
        <fullName evidence="2">Uncharacterized protein</fullName>
    </submittedName>
</protein>
<evidence type="ECO:0000256" key="1">
    <source>
        <dbReference type="SAM" id="MobiDB-lite"/>
    </source>
</evidence>
<accession>A0AAP2JTI3</accession>
<name>A0AAP2JTI3_PRORE</name>
<feature type="region of interest" description="Disordered" evidence="1">
    <location>
        <begin position="112"/>
        <end position="175"/>
    </location>
</feature>
<feature type="compositionally biased region" description="Low complexity" evidence="1">
    <location>
        <begin position="152"/>
        <end position="164"/>
    </location>
</feature>
<proteinExistence type="predicted"/>
<organism evidence="2 3">
    <name type="scientific">Providencia rettgeri</name>
    <dbReference type="NCBI Taxonomy" id="587"/>
    <lineage>
        <taxon>Bacteria</taxon>
        <taxon>Pseudomonadati</taxon>
        <taxon>Pseudomonadota</taxon>
        <taxon>Gammaproteobacteria</taxon>
        <taxon>Enterobacterales</taxon>
        <taxon>Morganellaceae</taxon>
        <taxon>Providencia</taxon>
    </lineage>
</organism>
<feature type="compositionally biased region" description="Basic and acidic residues" evidence="1">
    <location>
        <begin position="122"/>
        <end position="141"/>
    </location>
</feature>
<comment type="caution">
    <text evidence="2">The sequence shown here is derived from an EMBL/GenBank/DDBJ whole genome shotgun (WGS) entry which is preliminary data.</text>
</comment>